<name>A0A6A6R757_9PEZI</name>
<feature type="region of interest" description="Disordered" evidence="5">
    <location>
        <begin position="217"/>
        <end position="255"/>
    </location>
</feature>
<sequence>MMARSATDATRFTATGPYAHSKPNTASTLQFAGPPPPNETPQQKVIRLREGARKAKLARISKFDRVVATGRVVADAAHRTTAYGLIFLTGVAGLVTVFSLGDMIVYNRRKKREYFAEQQAKHAKDLGIARLAAADGSADENQILLLNRERAAEEAEVAKQNRKGFFKSTLQYLYGSPEQQKEAEQNAAKTPSELVEGFKEEVHDKTGNLGIMKAVEESRKEQSSLKGGPLDELADNAASSTAASTKGWTSWITGR</sequence>
<reference evidence="7" key="1">
    <citation type="journal article" date="2020" name="Stud. Mycol.">
        <title>101 Dothideomycetes genomes: a test case for predicting lifestyles and emergence of pathogens.</title>
        <authorList>
            <person name="Haridas S."/>
            <person name="Albert R."/>
            <person name="Binder M."/>
            <person name="Bloem J."/>
            <person name="Labutti K."/>
            <person name="Salamov A."/>
            <person name="Andreopoulos B."/>
            <person name="Baker S."/>
            <person name="Barry K."/>
            <person name="Bills G."/>
            <person name="Bluhm B."/>
            <person name="Cannon C."/>
            <person name="Castanera R."/>
            <person name="Culley D."/>
            <person name="Daum C."/>
            <person name="Ezra D."/>
            <person name="Gonzalez J."/>
            <person name="Henrissat B."/>
            <person name="Kuo A."/>
            <person name="Liang C."/>
            <person name="Lipzen A."/>
            <person name="Lutzoni F."/>
            <person name="Magnuson J."/>
            <person name="Mondo S."/>
            <person name="Nolan M."/>
            <person name="Ohm R."/>
            <person name="Pangilinan J."/>
            <person name="Park H.-J."/>
            <person name="Ramirez L."/>
            <person name="Alfaro M."/>
            <person name="Sun H."/>
            <person name="Tritt A."/>
            <person name="Yoshinaga Y."/>
            <person name="Zwiers L.-H."/>
            <person name="Turgeon B."/>
            <person name="Goodwin S."/>
            <person name="Spatafora J."/>
            <person name="Crous P."/>
            <person name="Grigoriev I."/>
        </authorList>
    </citation>
    <scope>NUCLEOTIDE SEQUENCE</scope>
    <source>
        <strain evidence="7">CBS 269.34</strain>
    </source>
</reference>
<dbReference type="GO" id="GO:0016020">
    <property type="term" value="C:membrane"/>
    <property type="evidence" value="ECO:0007669"/>
    <property type="project" value="UniProtKB-SubCell"/>
</dbReference>
<dbReference type="InterPro" id="IPR029208">
    <property type="entry name" value="COX14"/>
</dbReference>
<comment type="subcellular location">
    <subcellularLocation>
        <location evidence="1">Membrane</location>
        <topology evidence="1">Single-pass membrane protein</topology>
    </subcellularLocation>
</comment>
<dbReference type="Pfam" id="PF14880">
    <property type="entry name" value="COX14"/>
    <property type="match status" value="1"/>
</dbReference>
<dbReference type="AlphaFoldDB" id="A0A6A6R757"/>
<dbReference type="OrthoDB" id="4205486at2759"/>
<protein>
    <submittedName>
        <fullName evidence="7">Uncharacterized protein</fullName>
    </submittedName>
</protein>
<evidence type="ECO:0000313" key="7">
    <source>
        <dbReference type="EMBL" id="KAF2500598.1"/>
    </source>
</evidence>
<evidence type="ECO:0000256" key="5">
    <source>
        <dbReference type="SAM" id="MobiDB-lite"/>
    </source>
</evidence>
<feature type="transmembrane region" description="Helical" evidence="6">
    <location>
        <begin position="82"/>
        <end position="105"/>
    </location>
</feature>
<keyword evidence="4 6" id="KW-0472">Membrane</keyword>
<evidence type="ECO:0000256" key="4">
    <source>
        <dbReference type="ARBA" id="ARBA00023136"/>
    </source>
</evidence>
<feature type="region of interest" description="Disordered" evidence="5">
    <location>
        <begin position="1"/>
        <end position="42"/>
    </location>
</feature>
<keyword evidence="2 6" id="KW-0812">Transmembrane</keyword>
<dbReference type="Proteomes" id="UP000799750">
    <property type="component" value="Unassembled WGS sequence"/>
</dbReference>
<evidence type="ECO:0000256" key="1">
    <source>
        <dbReference type="ARBA" id="ARBA00004167"/>
    </source>
</evidence>
<evidence type="ECO:0000313" key="8">
    <source>
        <dbReference type="Proteomes" id="UP000799750"/>
    </source>
</evidence>
<organism evidence="7 8">
    <name type="scientific">Lophium mytilinum</name>
    <dbReference type="NCBI Taxonomy" id="390894"/>
    <lineage>
        <taxon>Eukaryota</taxon>
        <taxon>Fungi</taxon>
        <taxon>Dikarya</taxon>
        <taxon>Ascomycota</taxon>
        <taxon>Pezizomycotina</taxon>
        <taxon>Dothideomycetes</taxon>
        <taxon>Pleosporomycetidae</taxon>
        <taxon>Mytilinidiales</taxon>
        <taxon>Mytilinidiaceae</taxon>
        <taxon>Lophium</taxon>
    </lineage>
</organism>
<keyword evidence="8" id="KW-1185">Reference proteome</keyword>
<evidence type="ECO:0000256" key="2">
    <source>
        <dbReference type="ARBA" id="ARBA00022692"/>
    </source>
</evidence>
<accession>A0A6A6R757</accession>
<keyword evidence="3 6" id="KW-1133">Transmembrane helix</keyword>
<dbReference type="EMBL" id="MU004183">
    <property type="protein sequence ID" value="KAF2500598.1"/>
    <property type="molecule type" value="Genomic_DNA"/>
</dbReference>
<proteinExistence type="predicted"/>
<evidence type="ECO:0000256" key="6">
    <source>
        <dbReference type="SAM" id="Phobius"/>
    </source>
</evidence>
<evidence type="ECO:0000256" key="3">
    <source>
        <dbReference type="ARBA" id="ARBA00022989"/>
    </source>
</evidence>
<gene>
    <name evidence="7" type="ORF">BU16DRAFT_578519</name>
</gene>
<feature type="compositionally biased region" description="Polar residues" evidence="5">
    <location>
        <begin position="246"/>
        <end position="255"/>
    </location>
</feature>